<dbReference type="PANTHER" id="PTHR48153:SF2">
    <property type="entry name" value="UFM1-SPECIFIC PROTEASE 2"/>
    <property type="match status" value="1"/>
</dbReference>
<comment type="function">
    <text evidence="6">Thiol protease which recognizes and hydrolyzes the peptide bond at the C-terminal Gly of UFM1, a ubiquitin-like modifier protein bound to a number of target proteins. Does not hydrolyze SUMO1 or ISG15 ubiquitin-like proteins.</text>
</comment>
<evidence type="ECO:0000259" key="10">
    <source>
        <dbReference type="Pfam" id="PF26560"/>
    </source>
</evidence>
<evidence type="ECO:0000259" key="8">
    <source>
        <dbReference type="Pfam" id="PF07910"/>
    </source>
</evidence>
<dbReference type="InterPro" id="IPR049387">
    <property type="entry name" value="UFSP2-like_2nd"/>
</dbReference>
<feature type="domain" description="UFSP2 second" evidence="9">
    <location>
        <begin position="142"/>
        <end position="350"/>
    </location>
</feature>
<dbReference type="Pfam" id="PF26560">
    <property type="entry name" value="UFSP2_MPN_insect"/>
    <property type="match status" value="1"/>
</dbReference>
<sequence>MSCHVKICGTVLQRLTYADKPCVGRIYGIYDNTNVTIIGLERKIATDKNLNIFASLPVPIESCGTFTVDNNDASNKFELGKFHVFCNFTTKEIVVESKLENKLNEPPYEIISDAEVFARYLMVQVKGAVPLRCEASKSSIQESFQKLKNQILSENVAFRISQLSIYVLHSKVICDAERENMTIKQLYESLNDNVHDEPNRKKKGKSVTPTILDADLLQKLSVGEADISLNHSPVCVLNKSNKKIINTYCKINSLAMIPFDAQLSDIFKILQIAILKYIVHYEEKFWPCFMENTSLEIDGYHFYPPESGHFLTLLYPAVKSDQDLVTERLSLHQLLMMNENFPMFRRANQFISNNIEVDGPLLNPHVGVRTVDNGGNQCLVRGNYKYYHYCQNGMDDSGWGCAYRSLQTLASWLKLQGYVDREVPTFHEIQKCLVDIKDKPSTFLGSRQWIGSTEVSFVLDTLLGITCKILYVSSGTEISQKGPELVDHFKNQGSPIMIGGGVLAHTILGVDYNPETGSIYFLILDPHYTGSEDLHTIQSKGWCGWKPVSFWQKDSYYNLCLPQVPRGV</sequence>
<dbReference type="InterPro" id="IPR012462">
    <property type="entry name" value="UFSP1/2_DUB_cat"/>
</dbReference>
<comment type="similarity">
    <text evidence="1">Belongs to the peptidase C78 family.</text>
</comment>
<accession>A0A653DBK2</accession>
<dbReference type="PANTHER" id="PTHR48153">
    <property type="entry name" value="UFM1-SPECIFIC PROTEASE 2"/>
    <property type="match status" value="1"/>
</dbReference>
<keyword evidence="4" id="KW-0378">Hydrolase</keyword>
<dbReference type="Proteomes" id="UP000410492">
    <property type="component" value="Unassembled WGS sequence"/>
</dbReference>
<proteinExistence type="inferred from homology"/>
<feature type="domain" description="UFSP2 N-terminal MPN-like" evidence="10">
    <location>
        <begin position="1"/>
        <end position="115"/>
    </location>
</feature>
<dbReference type="GO" id="GO:0006508">
    <property type="term" value="P:proteolysis"/>
    <property type="evidence" value="ECO:0007669"/>
    <property type="project" value="UniProtKB-KW"/>
</dbReference>
<dbReference type="EMBL" id="CAACVG010011024">
    <property type="protein sequence ID" value="VEN57236.1"/>
    <property type="molecule type" value="Genomic_DNA"/>
</dbReference>
<reference evidence="11 12" key="1">
    <citation type="submission" date="2019-01" db="EMBL/GenBank/DDBJ databases">
        <authorList>
            <person name="Sayadi A."/>
        </authorList>
    </citation>
    <scope>NUCLEOTIDE SEQUENCE [LARGE SCALE GENOMIC DNA]</scope>
</reference>
<evidence type="ECO:0000256" key="2">
    <source>
        <dbReference type="ARBA" id="ARBA00022670"/>
    </source>
</evidence>
<dbReference type="GO" id="GO:0005783">
    <property type="term" value="C:endoplasmic reticulum"/>
    <property type="evidence" value="ECO:0007669"/>
    <property type="project" value="TreeGrafter"/>
</dbReference>
<gene>
    <name evidence="11" type="ORF">CALMAC_LOCUS15899</name>
</gene>
<dbReference type="InterPro" id="IPR058757">
    <property type="entry name" value="UFSP2_MPN_N"/>
</dbReference>
<evidence type="ECO:0000256" key="5">
    <source>
        <dbReference type="ARBA" id="ARBA00022807"/>
    </source>
</evidence>
<dbReference type="AlphaFoldDB" id="A0A653DBK2"/>
<evidence type="ECO:0000256" key="3">
    <source>
        <dbReference type="ARBA" id="ARBA00022786"/>
    </source>
</evidence>
<dbReference type="FunFam" id="3.90.70.130:FF:000001">
    <property type="entry name" value="Probable Ufm1-specific protease 2"/>
    <property type="match status" value="1"/>
</dbReference>
<protein>
    <recommendedName>
        <fullName evidence="7">Probable Ufm1-specific protease 2</fullName>
    </recommendedName>
</protein>
<dbReference type="Pfam" id="PF07910">
    <property type="entry name" value="Peptidase_C78"/>
    <property type="match status" value="1"/>
</dbReference>
<evidence type="ECO:0000313" key="11">
    <source>
        <dbReference type="EMBL" id="VEN57236.1"/>
    </source>
</evidence>
<feature type="domain" description="UFSP1/2/DUB catalytic" evidence="8">
    <location>
        <begin position="376"/>
        <end position="560"/>
    </location>
</feature>
<evidence type="ECO:0000313" key="12">
    <source>
        <dbReference type="Proteomes" id="UP000410492"/>
    </source>
</evidence>
<organism evidence="11 12">
    <name type="scientific">Callosobruchus maculatus</name>
    <name type="common">Southern cowpea weevil</name>
    <name type="synonym">Pulse bruchid</name>
    <dbReference type="NCBI Taxonomy" id="64391"/>
    <lineage>
        <taxon>Eukaryota</taxon>
        <taxon>Metazoa</taxon>
        <taxon>Ecdysozoa</taxon>
        <taxon>Arthropoda</taxon>
        <taxon>Hexapoda</taxon>
        <taxon>Insecta</taxon>
        <taxon>Pterygota</taxon>
        <taxon>Neoptera</taxon>
        <taxon>Endopterygota</taxon>
        <taxon>Coleoptera</taxon>
        <taxon>Polyphaga</taxon>
        <taxon>Cucujiformia</taxon>
        <taxon>Chrysomeloidea</taxon>
        <taxon>Chrysomelidae</taxon>
        <taxon>Bruchinae</taxon>
        <taxon>Bruchini</taxon>
        <taxon>Callosobruchus</taxon>
    </lineage>
</organism>
<evidence type="ECO:0000256" key="7">
    <source>
        <dbReference type="ARBA" id="ARBA00073264"/>
    </source>
</evidence>
<evidence type="ECO:0000256" key="6">
    <source>
        <dbReference type="ARBA" id="ARBA00057559"/>
    </source>
</evidence>
<keyword evidence="12" id="KW-1185">Reference proteome</keyword>
<dbReference type="GO" id="GO:0005634">
    <property type="term" value="C:nucleus"/>
    <property type="evidence" value="ECO:0007669"/>
    <property type="project" value="TreeGrafter"/>
</dbReference>
<keyword evidence="3" id="KW-0833">Ubl conjugation pathway</keyword>
<evidence type="ECO:0000256" key="4">
    <source>
        <dbReference type="ARBA" id="ARBA00022801"/>
    </source>
</evidence>
<keyword evidence="2" id="KW-0645">Protease</keyword>
<dbReference type="Pfam" id="PF20908">
    <property type="entry name" value="UfSP2_N"/>
    <property type="match status" value="1"/>
</dbReference>
<evidence type="ECO:0000256" key="1">
    <source>
        <dbReference type="ARBA" id="ARBA00008552"/>
    </source>
</evidence>
<keyword evidence="5" id="KW-0788">Thiol protease</keyword>
<name>A0A653DBK2_CALMS</name>
<dbReference type="InterPro" id="IPR038765">
    <property type="entry name" value="Papain-like_cys_pep_sf"/>
</dbReference>
<evidence type="ECO:0000259" key="9">
    <source>
        <dbReference type="Pfam" id="PF20908"/>
    </source>
</evidence>
<dbReference type="OrthoDB" id="417506at2759"/>
<dbReference type="GO" id="GO:0071567">
    <property type="term" value="F:deUFMylase activity"/>
    <property type="evidence" value="ECO:0007669"/>
    <property type="project" value="TreeGrafter"/>
</dbReference>
<dbReference type="Gene3D" id="3.90.70.130">
    <property type="match status" value="1"/>
</dbReference>
<dbReference type="SUPFAM" id="SSF54001">
    <property type="entry name" value="Cysteine proteinases"/>
    <property type="match status" value="1"/>
</dbReference>